<organism evidence="3 4">
    <name type="scientific">Pseudomonas yamanorum</name>
    <dbReference type="NCBI Taxonomy" id="515393"/>
    <lineage>
        <taxon>Bacteria</taxon>
        <taxon>Pseudomonadati</taxon>
        <taxon>Pseudomonadota</taxon>
        <taxon>Gammaproteobacteria</taxon>
        <taxon>Pseudomonadales</taxon>
        <taxon>Pseudomonadaceae</taxon>
        <taxon>Pseudomonas</taxon>
    </lineage>
</organism>
<evidence type="ECO:0000256" key="1">
    <source>
        <dbReference type="ARBA" id="ARBA00022747"/>
    </source>
</evidence>
<name>A0A7Y8KA81_9PSED</name>
<dbReference type="InterPro" id="IPR040980">
    <property type="entry name" value="SWI2_SNF2"/>
</dbReference>
<protein>
    <recommendedName>
        <fullName evidence="2">SWI2/SNF2 ATPase domain-containing protein</fullName>
    </recommendedName>
</protein>
<dbReference type="RefSeq" id="WP_177116333.1">
    <property type="nucleotide sequence ID" value="NZ_JACARF010000134.1"/>
</dbReference>
<dbReference type="InterPro" id="IPR027417">
    <property type="entry name" value="P-loop_NTPase"/>
</dbReference>
<dbReference type="Proteomes" id="UP000537188">
    <property type="component" value="Unassembled WGS sequence"/>
</dbReference>
<accession>A0A7Y8KA81</accession>
<dbReference type="GO" id="GO:0009307">
    <property type="term" value="P:DNA restriction-modification system"/>
    <property type="evidence" value="ECO:0007669"/>
    <property type="project" value="UniProtKB-KW"/>
</dbReference>
<evidence type="ECO:0000259" key="2">
    <source>
        <dbReference type="Pfam" id="PF18766"/>
    </source>
</evidence>
<sequence>FVFAGNDSEGLRYGTTDTQEKYFLTWKENETDNSRYKLDKYLLKICDKVRLIELMHDFVLFDGGIKKLPRVHQYFGIKAAQEHVKKHQGGIIWHTQGAGKS</sequence>
<comment type="caution">
    <text evidence="3">The sequence shown here is derived from an EMBL/GenBank/DDBJ whole genome shotgun (WGS) entry which is preliminary data.</text>
</comment>
<evidence type="ECO:0000313" key="3">
    <source>
        <dbReference type="EMBL" id="NWE80410.1"/>
    </source>
</evidence>
<feature type="non-terminal residue" evidence="3">
    <location>
        <position position="1"/>
    </location>
</feature>
<dbReference type="SUPFAM" id="SSF52540">
    <property type="entry name" value="P-loop containing nucleoside triphosphate hydrolases"/>
    <property type="match status" value="1"/>
</dbReference>
<keyword evidence="1" id="KW-0680">Restriction system</keyword>
<gene>
    <name evidence="3" type="ORF">HX828_33100</name>
</gene>
<dbReference type="Pfam" id="PF18766">
    <property type="entry name" value="SWI2_SNF2"/>
    <property type="match status" value="1"/>
</dbReference>
<dbReference type="AlphaFoldDB" id="A0A7Y8KA81"/>
<dbReference type="PANTHER" id="PTHR30195:SF15">
    <property type="entry name" value="TYPE I RESTRICTION ENZYME HINDI ENDONUCLEASE SUBUNIT"/>
    <property type="match status" value="1"/>
</dbReference>
<feature type="non-terminal residue" evidence="3">
    <location>
        <position position="101"/>
    </location>
</feature>
<dbReference type="PANTHER" id="PTHR30195">
    <property type="entry name" value="TYPE I SITE-SPECIFIC DEOXYRIBONUCLEASE PROTEIN SUBUNIT M AND R"/>
    <property type="match status" value="1"/>
</dbReference>
<proteinExistence type="predicted"/>
<dbReference type="EMBL" id="JACARF010000134">
    <property type="protein sequence ID" value="NWE80410.1"/>
    <property type="molecule type" value="Genomic_DNA"/>
</dbReference>
<dbReference type="InterPro" id="IPR051268">
    <property type="entry name" value="Type-I_R_enzyme_R_subunit"/>
</dbReference>
<feature type="domain" description="SWI2/SNF2 ATPase" evidence="2">
    <location>
        <begin position="72"/>
        <end position="101"/>
    </location>
</feature>
<evidence type="ECO:0000313" key="4">
    <source>
        <dbReference type="Proteomes" id="UP000537188"/>
    </source>
</evidence>
<reference evidence="3 4" key="1">
    <citation type="submission" date="2020-04" db="EMBL/GenBank/DDBJ databases">
        <title>Molecular characterization of pseudomonads from Agaricus bisporus reveal novel blotch 2 pathogens in Western Europe.</title>
        <authorList>
            <person name="Taparia T."/>
            <person name="Krijger M."/>
            <person name="Haynes E."/>
            <person name="Elpinstone J.G."/>
            <person name="Noble R."/>
            <person name="Van Der Wolf J."/>
        </authorList>
    </citation>
    <scope>NUCLEOTIDE SEQUENCE [LARGE SCALE GENOMIC DNA]</scope>
    <source>
        <strain evidence="3 4">IPO3781</strain>
    </source>
</reference>